<dbReference type="RefSeq" id="WP_345883984.1">
    <property type="nucleotide sequence ID" value="NZ_JBDFRB010000004.1"/>
</dbReference>
<dbReference type="SUPFAM" id="SSF140453">
    <property type="entry name" value="EsxAB dimer-like"/>
    <property type="match status" value="1"/>
</dbReference>
<dbReference type="EMBL" id="JBDFRB010000004">
    <property type="protein sequence ID" value="MEN2744146.1"/>
    <property type="molecule type" value="Genomic_DNA"/>
</dbReference>
<feature type="compositionally biased region" description="Gly residues" evidence="1">
    <location>
        <begin position="94"/>
        <end position="118"/>
    </location>
</feature>
<evidence type="ECO:0000313" key="3">
    <source>
        <dbReference type="Proteomes" id="UP001422074"/>
    </source>
</evidence>
<gene>
    <name evidence="2" type="ORF">ABCQ75_06290</name>
</gene>
<dbReference type="InterPro" id="IPR010310">
    <property type="entry name" value="T7SS_ESAT-6-like"/>
</dbReference>
<evidence type="ECO:0000313" key="2">
    <source>
        <dbReference type="EMBL" id="MEN2744146.1"/>
    </source>
</evidence>
<feature type="region of interest" description="Disordered" evidence="1">
    <location>
        <begin position="82"/>
        <end position="122"/>
    </location>
</feature>
<organism evidence="2 3">
    <name type="scientific">Sinomonas halotolerans</name>
    <dbReference type="NCBI Taxonomy" id="1644133"/>
    <lineage>
        <taxon>Bacteria</taxon>
        <taxon>Bacillati</taxon>
        <taxon>Actinomycetota</taxon>
        <taxon>Actinomycetes</taxon>
        <taxon>Micrococcales</taxon>
        <taxon>Micrococcaceae</taxon>
        <taxon>Sinomonas</taxon>
    </lineage>
</organism>
<dbReference type="Proteomes" id="UP001422074">
    <property type="component" value="Unassembled WGS sequence"/>
</dbReference>
<dbReference type="Pfam" id="PF06013">
    <property type="entry name" value="WXG100"/>
    <property type="match status" value="1"/>
</dbReference>
<comment type="caution">
    <text evidence="2">The sequence shown here is derived from an EMBL/GenBank/DDBJ whole genome shotgun (WGS) entry which is preliminary data.</text>
</comment>
<protein>
    <submittedName>
        <fullName evidence="2">WXG100 family type VII secretion target</fullName>
    </submittedName>
</protein>
<sequence>MTIQQGANPEQLRALGRQFTIKSSSIKNVQSSIDQLAARLPQVWAGKDAEEFLQQWTRQHRPAFAQLAAALGENARTLAANAEAQERTSAELAGGSGTDGTGTTGTGTAGAPGSGPGGTDSDNTAWIPDWLEYSPFFGGWDAYNAIKAFPNIRFGLTDLYLAYKGLDTLADSDALAVQFRNAFKVSSDLFDGSFADIAKMSGLAESSRWMTALDVGGKGLGVLGVGIDTFQAVDSFSDGEYGDGAYSLVKAGLGAGSFLPPPAGTACMVASGALALYDNVPVIHDTVNAIGSGITDAAEGAWDGAKDFFGF</sequence>
<evidence type="ECO:0000256" key="1">
    <source>
        <dbReference type="SAM" id="MobiDB-lite"/>
    </source>
</evidence>
<proteinExistence type="predicted"/>
<accession>A0ABU9WYK0</accession>
<dbReference type="Gene3D" id="1.10.287.1060">
    <property type="entry name" value="ESAT-6-like"/>
    <property type="match status" value="1"/>
</dbReference>
<name>A0ABU9WYK0_9MICC</name>
<reference evidence="2 3" key="1">
    <citation type="submission" date="2024-05" db="EMBL/GenBank/DDBJ databases">
        <title>Sinomonas sp. nov., isolated from a waste landfill.</title>
        <authorList>
            <person name="Zhao Y."/>
        </authorList>
    </citation>
    <scope>NUCLEOTIDE SEQUENCE [LARGE SCALE GENOMIC DNA]</scope>
    <source>
        <strain evidence="2 3">CCTCC AB2014300</strain>
    </source>
</reference>
<keyword evidence="3" id="KW-1185">Reference proteome</keyword>
<dbReference type="InterPro" id="IPR036689">
    <property type="entry name" value="ESAT-6-like_sf"/>
</dbReference>